<reference evidence="1" key="1">
    <citation type="journal article" date="2015" name="Nature">
        <title>Complex archaea that bridge the gap between prokaryotes and eukaryotes.</title>
        <authorList>
            <person name="Spang A."/>
            <person name="Saw J.H."/>
            <person name="Jorgensen S.L."/>
            <person name="Zaremba-Niedzwiedzka K."/>
            <person name="Martijn J."/>
            <person name="Lind A.E."/>
            <person name="van Eijk R."/>
            <person name="Schleper C."/>
            <person name="Guy L."/>
            <person name="Ettema T.J."/>
        </authorList>
    </citation>
    <scope>NUCLEOTIDE SEQUENCE</scope>
</reference>
<dbReference type="EMBL" id="LAZR01069711">
    <property type="protein sequence ID" value="KKK47179.1"/>
    <property type="molecule type" value="Genomic_DNA"/>
</dbReference>
<dbReference type="AlphaFoldDB" id="A0A0F8XYY3"/>
<organism evidence="1">
    <name type="scientific">marine sediment metagenome</name>
    <dbReference type="NCBI Taxonomy" id="412755"/>
    <lineage>
        <taxon>unclassified sequences</taxon>
        <taxon>metagenomes</taxon>
        <taxon>ecological metagenomes</taxon>
    </lineage>
</organism>
<gene>
    <name evidence="1" type="ORF">LCGC14_3157820</name>
</gene>
<accession>A0A0F8XYY3</accession>
<sequence>MLKQWANNNRDRIMNKHEVIEILWDGLKAASHYGENYVNGINVAEQLYARIAPEFSEETDFEVRSILAEFSTVTAMTQDEAVEKIKHLFGGQVAGLNLDRGLIDSKEFPEEAAIQALLKIKGPETGSGLHWYTGRKEALADLKRLWEGTEKGARLETPTEPIWCNKEGTFLGKGGCPTCGGKAGHVCYDGVFRKWTGLLCSNCGSKGGEHCPDCGGTGERRKEGMIFHNGSGICIVAC</sequence>
<proteinExistence type="predicted"/>
<name>A0A0F8XYY3_9ZZZZ</name>
<protein>
    <submittedName>
        <fullName evidence="1">Uncharacterized protein</fullName>
    </submittedName>
</protein>
<evidence type="ECO:0000313" key="1">
    <source>
        <dbReference type="EMBL" id="KKK47179.1"/>
    </source>
</evidence>
<comment type="caution">
    <text evidence="1">The sequence shown here is derived from an EMBL/GenBank/DDBJ whole genome shotgun (WGS) entry which is preliminary data.</text>
</comment>